<evidence type="ECO:0000256" key="1">
    <source>
        <dbReference type="SAM" id="Phobius"/>
    </source>
</evidence>
<reference evidence="2" key="2">
    <citation type="submission" date="2025-09" db="UniProtKB">
        <authorList>
            <consortium name="Ensembl"/>
        </authorList>
    </citation>
    <scope>IDENTIFICATION</scope>
</reference>
<dbReference type="Ensembl" id="ENSBOBT00000002640.1">
    <property type="protein sequence ID" value="ENSBOBP00000002583.1"/>
    <property type="gene ID" value="ENSBOBG00000001810.1"/>
</dbReference>
<reference evidence="2" key="1">
    <citation type="submission" date="2025-08" db="UniProtKB">
        <authorList>
            <consortium name="Ensembl"/>
        </authorList>
    </citation>
    <scope>IDENTIFICATION</scope>
</reference>
<proteinExistence type="predicted"/>
<protein>
    <submittedName>
        <fullName evidence="2">Uncharacterized protein</fullName>
    </submittedName>
</protein>
<name>A0A8C0EE40_BUBBB</name>
<dbReference type="AlphaFoldDB" id="A0A8C0EE40"/>
<keyword evidence="1" id="KW-0812">Transmembrane</keyword>
<accession>A0A8C0EE40</accession>
<evidence type="ECO:0000313" key="2">
    <source>
        <dbReference type="Ensembl" id="ENSBOBP00000002583.1"/>
    </source>
</evidence>
<feature type="transmembrane region" description="Helical" evidence="1">
    <location>
        <begin position="6"/>
        <end position="30"/>
    </location>
</feature>
<dbReference type="Proteomes" id="UP000694567">
    <property type="component" value="Unplaced"/>
</dbReference>
<evidence type="ECO:0000313" key="3">
    <source>
        <dbReference type="Proteomes" id="UP000694567"/>
    </source>
</evidence>
<keyword evidence="3" id="KW-1185">Reference proteome</keyword>
<keyword evidence="1" id="KW-1133">Transmembrane helix</keyword>
<sequence length="86" mass="9806">FLLDSSKMLLTISICVLPTCPFCTVGRVFLLLKGAVRLLKEHELIKEDTWRRSSCVKCNAHVRGFRKAKGTENVREPLSDLRISLF</sequence>
<organism evidence="2 3">
    <name type="scientific">Bubo bubo</name>
    <name type="common">Eurasian eagle-owl</name>
    <name type="synonym">Strix bubo</name>
    <dbReference type="NCBI Taxonomy" id="30461"/>
    <lineage>
        <taxon>Eukaryota</taxon>
        <taxon>Metazoa</taxon>
        <taxon>Chordata</taxon>
        <taxon>Craniata</taxon>
        <taxon>Vertebrata</taxon>
        <taxon>Euteleostomi</taxon>
        <taxon>Archelosauria</taxon>
        <taxon>Archosauria</taxon>
        <taxon>Dinosauria</taxon>
        <taxon>Saurischia</taxon>
        <taxon>Theropoda</taxon>
        <taxon>Coelurosauria</taxon>
        <taxon>Aves</taxon>
        <taxon>Neognathae</taxon>
        <taxon>Neoaves</taxon>
        <taxon>Telluraves</taxon>
        <taxon>Strigiformes</taxon>
        <taxon>Strigidae</taxon>
        <taxon>Bubo</taxon>
    </lineage>
</organism>
<keyword evidence="1" id="KW-0472">Membrane</keyword>